<dbReference type="InterPro" id="IPR020084">
    <property type="entry name" value="NUDIX_hydrolase_CS"/>
</dbReference>
<dbReference type="PROSITE" id="PS00893">
    <property type="entry name" value="NUDIX_BOX"/>
    <property type="match status" value="1"/>
</dbReference>
<reference evidence="4" key="1">
    <citation type="submission" date="2020-10" db="EMBL/GenBank/DDBJ databases">
        <authorList>
            <person name="Gilroy R."/>
        </authorList>
    </citation>
    <scope>NUCLEOTIDE SEQUENCE</scope>
    <source>
        <strain evidence="4">CHK160-1198</strain>
    </source>
</reference>
<gene>
    <name evidence="4" type="ORF">IAB06_02265</name>
</gene>
<dbReference type="GO" id="GO:0006753">
    <property type="term" value="P:nucleoside phosphate metabolic process"/>
    <property type="evidence" value="ECO:0007669"/>
    <property type="project" value="TreeGrafter"/>
</dbReference>
<dbReference type="GO" id="GO:0005829">
    <property type="term" value="C:cytosol"/>
    <property type="evidence" value="ECO:0007669"/>
    <property type="project" value="TreeGrafter"/>
</dbReference>
<evidence type="ECO:0000256" key="2">
    <source>
        <dbReference type="ARBA" id="ARBA00022801"/>
    </source>
</evidence>
<organism evidence="4 5">
    <name type="scientific">Candidatus Avacidaminococcus intestinavium</name>
    <dbReference type="NCBI Taxonomy" id="2840684"/>
    <lineage>
        <taxon>Bacteria</taxon>
        <taxon>Bacillati</taxon>
        <taxon>Bacillota</taxon>
        <taxon>Negativicutes</taxon>
        <taxon>Acidaminococcales</taxon>
        <taxon>Acidaminococcaceae</taxon>
        <taxon>Acidaminococcaceae incertae sedis</taxon>
        <taxon>Candidatus Avacidaminococcus</taxon>
    </lineage>
</organism>
<evidence type="ECO:0000313" key="5">
    <source>
        <dbReference type="Proteomes" id="UP000824099"/>
    </source>
</evidence>
<dbReference type="EMBL" id="DVNI01000032">
    <property type="protein sequence ID" value="HIU63855.1"/>
    <property type="molecule type" value="Genomic_DNA"/>
</dbReference>
<comment type="caution">
    <text evidence="4">The sequence shown here is derived from an EMBL/GenBank/DDBJ whole genome shotgun (WGS) entry which is preliminary data.</text>
</comment>
<dbReference type="Proteomes" id="UP000824099">
    <property type="component" value="Unassembled WGS sequence"/>
</dbReference>
<comment type="cofactor">
    <cofactor evidence="1">
        <name>Mg(2+)</name>
        <dbReference type="ChEBI" id="CHEBI:18420"/>
    </cofactor>
</comment>
<sequence length="192" mass="21568">MKKFSKTALDEKLISTEKIFEGKLLKLDKDMVLLPNGKQATRELIRHPGAAAILAITNEQKIIFVEQYRHPVGSVVLEIPAGKIDPGEDPLTCAKRELSEETGFSAKKWHKLTSIATTPGFTDEVIHLYLAKELVYTGQHTDNDEFIEIKSFTLSEIITMISEGLIYDAKTLCALFAYDLNIRINCEIIKKS</sequence>
<evidence type="ECO:0000259" key="3">
    <source>
        <dbReference type="PROSITE" id="PS51462"/>
    </source>
</evidence>
<proteinExistence type="predicted"/>
<dbReference type="Pfam" id="PF00293">
    <property type="entry name" value="NUDIX"/>
    <property type="match status" value="1"/>
</dbReference>
<protein>
    <submittedName>
        <fullName evidence="4">NUDIX hydrolase</fullName>
    </submittedName>
</protein>
<dbReference type="FunFam" id="3.90.79.10:FF:000024">
    <property type="entry name" value="ADP-ribose pyrophosphatase"/>
    <property type="match status" value="1"/>
</dbReference>
<dbReference type="Gene3D" id="3.90.79.10">
    <property type="entry name" value="Nucleoside Triphosphate Pyrophosphohydrolase"/>
    <property type="match status" value="1"/>
</dbReference>
<evidence type="ECO:0000256" key="1">
    <source>
        <dbReference type="ARBA" id="ARBA00001946"/>
    </source>
</evidence>
<name>A0A9D1MPF7_9FIRM</name>
<keyword evidence="2 4" id="KW-0378">Hydrolase</keyword>
<dbReference type="InterPro" id="IPR015797">
    <property type="entry name" value="NUDIX_hydrolase-like_dom_sf"/>
</dbReference>
<accession>A0A9D1MPF7</accession>
<dbReference type="InterPro" id="IPR000086">
    <property type="entry name" value="NUDIX_hydrolase_dom"/>
</dbReference>
<evidence type="ECO:0000313" key="4">
    <source>
        <dbReference type="EMBL" id="HIU63855.1"/>
    </source>
</evidence>
<dbReference type="SUPFAM" id="SSF55811">
    <property type="entry name" value="Nudix"/>
    <property type="match status" value="1"/>
</dbReference>
<dbReference type="GO" id="GO:0016787">
    <property type="term" value="F:hydrolase activity"/>
    <property type="evidence" value="ECO:0007669"/>
    <property type="project" value="UniProtKB-KW"/>
</dbReference>
<dbReference type="PANTHER" id="PTHR11839">
    <property type="entry name" value="UDP/ADP-SUGAR PYROPHOSPHATASE"/>
    <property type="match status" value="1"/>
</dbReference>
<dbReference type="PANTHER" id="PTHR11839:SF18">
    <property type="entry name" value="NUDIX HYDROLASE DOMAIN-CONTAINING PROTEIN"/>
    <property type="match status" value="1"/>
</dbReference>
<dbReference type="GO" id="GO:0019693">
    <property type="term" value="P:ribose phosphate metabolic process"/>
    <property type="evidence" value="ECO:0007669"/>
    <property type="project" value="TreeGrafter"/>
</dbReference>
<reference evidence="4" key="2">
    <citation type="journal article" date="2021" name="PeerJ">
        <title>Extensive microbial diversity within the chicken gut microbiome revealed by metagenomics and culture.</title>
        <authorList>
            <person name="Gilroy R."/>
            <person name="Ravi A."/>
            <person name="Getino M."/>
            <person name="Pursley I."/>
            <person name="Horton D.L."/>
            <person name="Alikhan N.F."/>
            <person name="Baker D."/>
            <person name="Gharbi K."/>
            <person name="Hall N."/>
            <person name="Watson M."/>
            <person name="Adriaenssens E.M."/>
            <person name="Foster-Nyarko E."/>
            <person name="Jarju S."/>
            <person name="Secka A."/>
            <person name="Antonio M."/>
            <person name="Oren A."/>
            <person name="Chaudhuri R.R."/>
            <person name="La Ragione R."/>
            <person name="Hildebrand F."/>
            <person name="Pallen M.J."/>
        </authorList>
    </citation>
    <scope>NUCLEOTIDE SEQUENCE</scope>
    <source>
        <strain evidence="4">CHK160-1198</strain>
    </source>
</reference>
<dbReference type="AlphaFoldDB" id="A0A9D1MPF7"/>
<feature type="domain" description="Nudix hydrolase" evidence="3">
    <location>
        <begin position="45"/>
        <end position="179"/>
    </location>
</feature>
<dbReference type="PROSITE" id="PS51462">
    <property type="entry name" value="NUDIX"/>
    <property type="match status" value="1"/>
</dbReference>